<comment type="caution">
    <text evidence="2">The sequence shown here is derived from an EMBL/GenBank/DDBJ whole genome shotgun (WGS) entry which is preliminary data.</text>
</comment>
<evidence type="ECO:0000313" key="2">
    <source>
        <dbReference type="EMBL" id="CAK9051288.1"/>
    </source>
</evidence>
<dbReference type="EMBL" id="CAXAMN010017792">
    <property type="protein sequence ID" value="CAK9051288.1"/>
    <property type="molecule type" value="Genomic_DNA"/>
</dbReference>
<name>A0ABP0MJI0_9DINO</name>
<accession>A0ABP0MJI0</accession>
<feature type="region of interest" description="Disordered" evidence="1">
    <location>
        <begin position="227"/>
        <end position="258"/>
    </location>
</feature>
<protein>
    <submittedName>
        <fullName evidence="2">Uncharacterized protein</fullName>
    </submittedName>
</protein>
<dbReference type="Proteomes" id="UP001642484">
    <property type="component" value="Unassembled WGS sequence"/>
</dbReference>
<gene>
    <name evidence="2" type="ORF">CCMP2556_LOCUS26064</name>
</gene>
<organism evidence="2 3">
    <name type="scientific">Durusdinium trenchii</name>
    <dbReference type="NCBI Taxonomy" id="1381693"/>
    <lineage>
        <taxon>Eukaryota</taxon>
        <taxon>Sar</taxon>
        <taxon>Alveolata</taxon>
        <taxon>Dinophyceae</taxon>
        <taxon>Suessiales</taxon>
        <taxon>Symbiodiniaceae</taxon>
        <taxon>Durusdinium</taxon>
    </lineage>
</organism>
<evidence type="ECO:0000313" key="3">
    <source>
        <dbReference type="Proteomes" id="UP001642484"/>
    </source>
</evidence>
<proteinExistence type="predicted"/>
<sequence>MARWSETAVLQRLKKVGAPKVLAFACLLLLWNTSISFEPPYLFVETFSGEAAATRAVRHCFPARATAASDIKYTVSMDINTSGGMGACLTAILRGDASGGFVHWLGVLCSSFVTTSRGSSGRSLLNPEGLESYPSVLASNHMAARVALLCIATYAFFGTWIIEQPNSSILFQTKRMQHVCGLMQVFKSGFWMWHYKARTQKRTMLWSPSKLIGKFWRGKLNRAEYLRDRDSRNPDHKPPPCRQYRDKSGRKRFQGTSSLRDTGTYTYQFGLKIASLIRDLLPSQDPAPHDETVDPIAVWESWSWGDMWDDASMRDLVAYLYGSASLSIPPEWRRVLPREL</sequence>
<evidence type="ECO:0000256" key="1">
    <source>
        <dbReference type="SAM" id="MobiDB-lite"/>
    </source>
</evidence>
<feature type="compositionally biased region" description="Basic and acidic residues" evidence="1">
    <location>
        <begin position="227"/>
        <end position="247"/>
    </location>
</feature>
<keyword evidence="3" id="KW-1185">Reference proteome</keyword>
<reference evidence="2 3" key="1">
    <citation type="submission" date="2024-02" db="EMBL/GenBank/DDBJ databases">
        <authorList>
            <person name="Chen Y."/>
            <person name="Shah S."/>
            <person name="Dougan E. K."/>
            <person name="Thang M."/>
            <person name="Chan C."/>
        </authorList>
    </citation>
    <scope>NUCLEOTIDE SEQUENCE [LARGE SCALE GENOMIC DNA]</scope>
</reference>